<dbReference type="Gene3D" id="3.30.1490.20">
    <property type="entry name" value="ATP-grasp fold, A domain"/>
    <property type="match status" value="1"/>
</dbReference>
<name>A0ABV2SQ13_9GAMM</name>
<comment type="caution">
    <text evidence="2">The sequence shown here is derived from an EMBL/GenBank/DDBJ whole genome shotgun (WGS) entry which is preliminary data.</text>
</comment>
<accession>A0ABV2SQ13</accession>
<dbReference type="SUPFAM" id="SSF53448">
    <property type="entry name" value="Nucleotide-diphospho-sugar transferases"/>
    <property type="match status" value="1"/>
</dbReference>
<dbReference type="EC" id="2.7.3.13" evidence="2"/>
<dbReference type="RefSeq" id="WP_354009033.1">
    <property type="nucleotide sequence ID" value="NZ_JBEWTA010000001.1"/>
</dbReference>
<dbReference type="InterPro" id="IPR013815">
    <property type="entry name" value="ATP_grasp_subdomain_1"/>
</dbReference>
<dbReference type="Gene3D" id="3.30.470.20">
    <property type="entry name" value="ATP-grasp fold, B domain"/>
    <property type="match status" value="1"/>
</dbReference>
<evidence type="ECO:0000259" key="1">
    <source>
        <dbReference type="Pfam" id="PF00391"/>
    </source>
</evidence>
<keyword evidence="2" id="KW-0808">Transferase</keyword>
<dbReference type="GO" id="GO:0016301">
    <property type="term" value="F:kinase activity"/>
    <property type="evidence" value="ECO:0007669"/>
    <property type="project" value="UniProtKB-KW"/>
</dbReference>
<dbReference type="InterPro" id="IPR036637">
    <property type="entry name" value="Phosphohistidine_dom_sf"/>
</dbReference>
<dbReference type="Pfam" id="PF00391">
    <property type="entry name" value="PEP-utilizers"/>
    <property type="match status" value="1"/>
</dbReference>
<evidence type="ECO:0000313" key="2">
    <source>
        <dbReference type="EMBL" id="MET4758998.1"/>
    </source>
</evidence>
<dbReference type="InterPro" id="IPR051549">
    <property type="entry name" value="PEP_Utilizing_Enz"/>
</dbReference>
<dbReference type="Gene3D" id="3.50.30.10">
    <property type="entry name" value="Phosphohistidine domain"/>
    <property type="match status" value="1"/>
</dbReference>
<gene>
    <name evidence="2" type="ORF">V5J35_004190</name>
</gene>
<evidence type="ECO:0000313" key="3">
    <source>
        <dbReference type="Proteomes" id="UP001549366"/>
    </source>
</evidence>
<sequence length="1000" mass="113817">MDQDNKVQCCILSAGKHQNLDSACCLLDFSNGKSILDWQIYSLKAVFPNPEVRIAVGYKYNEIVEAYPCLNFTHIVNWKNGSPLRSFLEIPVNTSSPVLVMYGDTVFRNESIRSISKIDSDVVIGIDSKWLSRYSNRNSDDILRAEKIFVDDLGEIEYTGLLYLSSKTVKFIKNSIHVNNLDTFISLVDFLKNNNFTCTYFDVNGDWAEMNQEDDLVQFLFGTKAQTLNRIRPRLKKSTICDQYVCRWDKWINNKIAEVDAIQSSFLNQKLIVRSSSYHEDGWHTANAGAFESVLDIDSSVNGEVFKAIELVFNSYPRVSEKDQVLVQPFIDNTVLSGVIFTCDLATGSPYYTINYDDKSGSTESVTSGLKSNLRTITLSRKNPWIIKNIDDRLTKLIDAVQEIEDVVGFNKLDIEFALDEAGELFTFQVRPIVVEHCKSVSDEKIYKQILFAQNRFSSWQNASLDIKGEFTVFSNMADWNPAEIIGQRPSVLAVSLYRHLITDEIWARQRHEFGYRNIHPAPLVHTFCMQPYVDCRASLNSFIPDSVPDDTAERLVIAYLNILKNNPELHDKVELEIAFTIWTPTFREEANGRLLKYGVTREDIDLLEDGLKDLTKMAFTRLGKDLEPLDELDKRFNYLKSSKLGLMETAYQSIELCKEFGTLAFSHAARAGFVAISFLHSLVRCGVITKSRMLDFQSSISTVTRDFQADCLSNSMTLDELVIKYGHLRPGTYDVNQKAYWEMPEFYFYDSKPSDDCSSINKKEMCETFIFSRDEMNRIQEVLENVSNSMNSTELIEYFSNAIQAREKAKFIFTRNLSLALDCLSEYGRKELNIDRTKIGYLSWSDISDFSVGQASPELLKCQINSRESYLTCKQLVKLPAFISSVDDFLGFEHETSSPNFITHNNTVAELSFIDSCKNENLEGKIAVIPGADPGYDWLFSHGISGLITKYGGANSHMAIRCAELNLPAVIGVGDKLYSQLSSNRIYMLDCMREKIEHV</sequence>
<dbReference type="PANTHER" id="PTHR43615:SF1">
    <property type="entry name" value="PPDK_N DOMAIN-CONTAINING PROTEIN"/>
    <property type="match status" value="1"/>
</dbReference>
<dbReference type="Gene3D" id="3.90.550.10">
    <property type="entry name" value="Spore Coat Polysaccharide Biosynthesis Protein SpsA, Chain A"/>
    <property type="match status" value="1"/>
</dbReference>
<feature type="domain" description="PEP-utilising enzyme mobile" evidence="1">
    <location>
        <begin position="924"/>
        <end position="992"/>
    </location>
</feature>
<proteinExistence type="predicted"/>
<dbReference type="InterPro" id="IPR008279">
    <property type="entry name" value="PEP-util_enz_mobile_dom"/>
</dbReference>
<reference evidence="2 3" key="1">
    <citation type="submission" date="2024-06" db="EMBL/GenBank/DDBJ databases">
        <title>Genomic Encyclopedia of Type Strains, Phase V (KMG-V): Genome sequencing to study the core and pangenomes of soil and plant-associated prokaryotes.</title>
        <authorList>
            <person name="Whitman W."/>
        </authorList>
    </citation>
    <scope>NUCLEOTIDE SEQUENCE [LARGE SCALE GENOMIC DNA]</scope>
    <source>
        <strain evidence="2 3">NE40</strain>
    </source>
</reference>
<keyword evidence="3" id="KW-1185">Reference proteome</keyword>
<dbReference type="EMBL" id="JBEWTB010000002">
    <property type="protein sequence ID" value="MET4758998.1"/>
    <property type="molecule type" value="Genomic_DNA"/>
</dbReference>
<protein>
    <submittedName>
        <fullName evidence="2">Choline kinase/phosphohistidine swiveling domain-containing protein</fullName>
        <ecNumber evidence="2">2.7.3.13</ecNumber>
    </submittedName>
</protein>
<dbReference type="InterPro" id="IPR029044">
    <property type="entry name" value="Nucleotide-diphossugar_trans"/>
</dbReference>
<keyword evidence="2" id="KW-0418">Kinase</keyword>
<dbReference type="SUPFAM" id="SSF56059">
    <property type="entry name" value="Glutathione synthetase ATP-binding domain-like"/>
    <property type="match status" value="1"/>
</dbReference>
<dbReference type="SUPFAM" id="SSF52009">
    <property type="entry name" value="Phosphohistidine domain"/>
    <property type="match status" value="1"/>
</dbReference>
<dbReference type="PANTHER" id="PTHR43615">
    <property type="entry name" value="PHOSPHOENOLPYRUVATE SYNTHASE-RELATED"/>
    <property type="match status" value="1"/>
</dbReference>
<dbReference type="NCBIfam" id="NF004508">
    <property type="entry name" value="PRK05849.1"/>
    <property type="match status" value="1"/>
</dbReference>
<dbReference type="Proteomes" id="UP001549366">
    <property type="component" value="Unassembled WGS sequence"/>
</dbReference>
<organism evidence="2 3">
    <name type="scientific">Endozoicomonas lisbonensis</name>
    <dbReference type="NCBI Taxonomy" id="3120522"/>
    <lineage>
        <taxon>Bacteria</taxon>
        <taxon>Pseudomonadati</taxon>
        <taxon>Pseudomonadota</taxon>
        <taxon>Gammaproteobacteria</taxon>
        <taxon>Oceanospirillales</taxon>
        <taxon>Endozoicomonadaceae</taxon>
        <taxon>Endozoicomonas</taxon>
    </lineage>
</organism>